<dbReference type="KEGG" id="agm:DCE93_07550"/>
<dbReference type="InterPro" id="IPR050275">
    <property type="entry name" value="PGM_Phosphatase"/>
</dbReference>
<dbReference type="PANTHER" id="PTHR48100">
    <property type="entry name" value="BROAD-SPECIFICITY PHOSPHATASE YOR283W-RELATED"/>
    <property type="match status" value="1"/>
</dbReference>
<proteinExistence type="predicted"/>
<dbReference type="SUPFAM" id="SSF53254">
    <property type="entry name" value="Phosphoglycerate mutase-like"/>
    <property type="match status" value="1"/>
</dbReference>
<dbReference type="InterPro" id="IPR029033">
    <property type="entry name" value="His_PPase_superfam"/>
</dbReference>
<feature type="binding site" evidence="2">
    <location>
        <position position="70"/>
    </location>
    <ligand>
        <name>substrate</name>
    </ligand>
</feature>
<protein>
    <submittedName>
        <fullName evidence="3">Histidine phosphatase family protein</fullName>
    </submittedName>
</protein>
<gene>
    <name evidence="3" type="ORF">DCE93_07550</name>
</gene>
<dbReference type="OrthoDB" id="4697614at2"/>
<dbReference type="GO" id="GO:0016791">
    <property type="term" value="F:phosphatase activity"/>
    <property type="evidence" value="ECO:0007669"/>
    <property type="project" value="TreeGrafter"/>
</dbReference>
<dbReference type="InterPro" id="IPR013078">
    <property type="entry name" value="His_Pase_superF_clade-1"/>
</dbReference>
<evidence type="ECO:0000256" key="1">
    <source>
        <dbReference type="PIRSR" id="PIRSR613078-1"/>
    </source>
</evidence>
<dbReference type="PANTHER" id="PTHR48100:SF44">
    <property type="entry name" value="PHOSPHATASE C1620.13-RELATED"/>
    <property type="match status" value="1"/>
</dbReference>
<evidence type="ECO:0000313" key="4">
    <source>
        <dbReference type="Proteomes" id="UP000244729"/>
    </source>
</evidence>
<dbReference type="SMART" id="SM00855">
    <property type="entry name" value="PGAM"/>
    <property type="match status" value="1"/>
</dbReference>
<dbReference type="AlphaFoldDB" id="A0A2S0WW67"/>
<feature type="active site" description="Proton donor/acceptor" evidence="1">
    <location>
        <position position="95"/>
    </location>
</feature>
<dbReference type="Pfam" id="PF00300">
    <property type="entry name" value="His_Phos_1"/>
    <property type="match status" value="1"/>
</dbReference>
<sequence>MTDAPTDATPTAPVLIALVRHGETDWNRERRIQGATDIPLNETGRRQAELTAARLGTERWDAVYGTPLSRASETAQIIARHLELPEPQLVAALAERRHGVLEGHDHAGRAALEARAATIEGLEPRSAVIERATAALAEIAGAHPGGSVIVVSHGGVIHSLMLHLSGWTLPGAGYAIANGSVHLVRFAAGVLELVEPEALTGTEA</sequence>
<dbReference type="EMBL" id="CP028913">
    <property type="protein sequence ID" value="AWB95530.1"/>
    <property type="molecule type" value="Genomic_DNA"/>
</dbReference>
<organism evidence="3 4">
    <name type="scientific">Agromyces badenianii</name>
    <dbReference type="NCBI Taxonomy" id="2080742"/>
    <lineage>
        <taxon>Bacteria</taxon>
        <taxon>Bacillati</taxon>
        <taxon>Actinomycetota</taxon>
        <taxon>Actinomycetes</taxon>
        <taxon>Micrococcales</taxon>
        <taxon>Microbacteriaceae</taxon>
        <taxon>Agromyces</taxon>
    </lineage>
</organism>
<dbReference type="InterPro" id="IPR001345">
    <property type="entry name" value="PG/BPGM_mutase_AS"/>
</dbReference>
<evidence type="ECO:0000256" key="2">
    <source>
        <dbReference type="PIRSR" id="PIRSR613078-2"/>
    </source>
</evidence>
<dbReference type="Gene3D" id="3.40.50.1240">
    <property type="entry name" value="Phosphoglycerate mutase-like"/>
    <property type="match status" value="1"/>
</dbReference>
<dbReference type="PROSITE" id="PS00175">
    <property type="entry name" value="PG_MUTASE"/>
    <property type="match status" value="1"/>
</dbReference>
<evidence type="ECO:0000313" key="3">
    <source>
        <dbReference type="EMBL" id="AWB95530.1"/>
    </source>
</evidence>
<dbReference type="CDD" id="cd07067">
    <property type="entry name" value="HP_PGM_like"/>
    <property type="match status" value="1"/>
</dbReference>
<feature type="binding site" evidence="2">
    <location>
        <begin position="20"/>
        <end position="27"/>
    </location>
    <ligand>
        <name>substrate</name>
    </ligand>
</feature>
<dbReference type="RefSeq" id="WP_108595344.1">
    <property type="nucleotide sequence ID" value="NZ_CP028913.1"/>
</dbReference>
<name>A0A2S0WW67_9MICO</name>
<accession>A0A2S0WW67</accession>
<reference evidence="3 4" key="1">
    <citation type="submission" date="2018-04" db="EMBL/GenBank/DDBJ databases">
        <authorList>
            <person name="Li J."/>
        </authorList>
    </citation>
    <scope>NUCLEOTIDE SEQUENCE [LARGE SCALE GENOMIC DNA]</scope>
    <source>
        <strain evidence="4">30A</strain>
    </source>
</reference>
<feature type="active site" description="Tele-phosphohistidine intermediate" evidence="1">
    <location>
        <position position="21"/>
    </location>
</feature>
<dbReference type="Proteomes" id="UP000244729">
    <property type="component" value="Chromosome"/>
</dbReference>
<keyword evidence="4" id="KW-1185">Reference proteome</keyword>
<dbReference type="GO" id="GO:0005829">
    <property type="term" value="C:cytosol"/>
    <property type="evidence" value="ECO:0007669"/>
    <property type="project" value="TreeGrafter"/>
</dbReference>